<accession>A0A834SFG9</accession>
<gene>
    <name evidence="2" type="ORF">G2W53_041650</name>
</gene>
<dbReference type="AlphaFoldDB" id="A0A834SFG9"/>
<evidence type="ECO:0000256" key="1">
    <source>
        <dbReference type="SAM" id="MobiDB-lite"/>
    </source>
</evidence>
<feature type="compositionally biased region" description="Low complexity" evidence="1">
    <location>
        <begin position="47"/>
        <end position="57"/>
    </location>
</feature>
<dbReference type="Proteomes" id="UP000634136">
    <property type="component" value="Unassembled WGS sequence"/>
</dbReference>
<evidence type="ECO:0000313" key="3">
    <source>
        <dbReference type="Proteomes" id="UP000634136"/>
    </source>
</evidence>
<comment type="caution">
    <text evidence="2">The sequence shown here is derived from an EMBL/GenBank/DDBJ whole genome shotgun (WGS) entry which is preliminary data.</text>
</comment>
<reference evidence="2" key="1">
    <citation type="submission" date="2020-09" db="EMBL/GenBank/DDBJ databases">
        <title>Genome-Enabled Discovery of Anthraquinone Biosynthesis in Senna tora.</title>
        <authorList>
            <person name="Kang S.-H."/>
            <person name="Pandey R.P."/>
            <person name="Lee C.-M."/>
            <person name="Sim J.-S."/>
            <person name="Jeong J.-T."/>
            <person name="Choi B.-S."/>
            <person name="Jung M."/>
            <person name="Ginzburg D."/>
            <person name="Zhao K."/>
            <person name="Won S.Y."/>
            <person name="Oh T.-J."/>
            <person name="Yu Y."/>
            <person name="Kim N.-H."/>
            <person name="Lee O.R."/>
            <person name="Lee T.-H."/>
            <person name="Bashyal P."/>
            <person name="Kim T.-S."/>
            <person name="Lee W.-H."/>
            <person name="Kawkins C."/>
            <person name="Kim C.-K."/>
            <person name="Kim J.S."/>
            <person name="Ahn B.O."/>
            <person name="Rhee S.Y."/>
            <person name="Sohng J.K."/>
        </authorList>
    </citation>
    <scope>NUCLEOTIDE SEQUENCE</scope>
    <source>
        <tissue evidence="2">Leaf</tissue>
    </source>
</reference>
<evidence type="ECO:0000313" key="2">
    <source>
        <dbReference type="EMBL" id="KAF7802539.1"/>
    </source>
</evidence>
<sequence length="57" mass="6289">MAIDEIPKGFCTKGILIYSHRAINGNSPQIGRNKDRSRRFTGGPSLRTTTTRATVAR</sequence>
<organism evidence="2 3">
    <name type="scientific">Senna tora</name>
    <dbReference type="NCBI Taxonomy" id="362788"/>
    <lineage>
        <taxon>Eukaryota</taxon>
        <taxon>Viridiplantae</taxon>
        <taxon>Streptophyta</taxon>
        <taxon>Embryophyta</taxon>
        <taxon>Tracheophyta</taxon>
        <taxon>Spermatophyta</taxon>
        <taxon>Magnoliopsida</taxon>
        <taxon>eudicotyledons</taxon>
        <taxon>Gunneridae</taxon>
        <taxon>Pentapetalae</taxon>
        <taxon>rosids</taxon>
        <taxon>fabids</taxon>
        <taxon>Fabales</taxon>
        <taxon>Fabaceae</taxon>
        <taxon>Caesalpinioideae</taxon>
        <taxon>Cassia clade</taxon>
        <taxon>Senna</taxon>
    </lineage>
</organism>
<dbReference type="EMBL" id="JAAIUW010000013">
    <property type="protein sequence ID" value="KAF7802539.1"/>
    <property type="molecule type" value="Genomic_DNA"/>
</dbReference>
<proteinExistence type="predicted"/>
<keyword evidence="3" id="KW-1185">Reference proteome</keyword>
<protein>
    <submittedName>
        <fullName evidence="2">Uncharacterized protein</fullName>
    </submittedName>
</protein>
<feature type="region of interest" description="Disordered" evidence="1">
    <location>
        <begin position="24"/>
        <end position="57"/>
    </location>
</feature>
<name>A0A834SFG9_9FABA</name>